<dbReference type="InterPro" id="IPR011333">
    <property type="entry name" value="SKP1/BTB/POZ_sf"/>
</dbReference>
<dbReference type="eggNOG" id="KOG4441">
    <property type="taxonomic scope" value="Eukaryota"/>
</dbReference>
<evidence type="ECO:0000259" key="2">
    <source>
        <dbReference type="PROSITE" id="PS50097"/>
    </source>
</evidence>
<dbReference type="PANTHER" id="PTHR45632">
    <property type="entry name" value="LD33804P"/>
    <property type="match status" value="1"/>
</dbReference>
<dbReference type="InterPro" id="IPR011705">
    <property type="entry name" value="BACK"/>
</dbReference>
<dbReference type="CDD" id="cd18186">
    <property type="entry name" value="BTB_POZ_ZBTB_KLHL-like"/>
    <property type="match status" value="1"/>
</dbReference>
<evidence type="ECO:0000313" key="4">
    <source>
        <dbReference type="EnsemblMetazoa" id="HelroP159813"/>
    </source>
</evidence>
<feature type="compositionally biased region" description="Basic and acidic residues" evidence="1">
    <location>
        <begin position="39"/>
        <end position="48"/>
    </location>
</feature>
<dbReference type="InterPro" id="IPR000210">
    <property type="entry name" value="BTB/POZ_dom"/>
</dbReference>
<name>T1EPF4_HELRO</name>
<sequence>MENDEGNAVDPINVVEAGEAEDEDVLGDAEAGDDVIEDENFHDFHDGADIDDDIDSYHEYDDNYGANSGCELDEDVVSDIEDEKSIDKNSVVGKHALDLLSKVKDQRKENLNFDLNIKLFFSDGYKLEPVHKIIVSAFSPYIKQYLINMPKMENQQMNLSDLKGSAVMEIINWMYSGVCNLTEENAEDILESADFLCIDEICELCVDFYCKDLSFKNCAEVHALSKVFCQNNFTKRVRSYILRNFYPLFTAGHLDKLSSLEILGLMSDDRLSLVSNEELVSANLEFRLFNAVKDYINRKNCCDEWLEFLKCSIRLGFLTPGQLIQINKDYSWLGDCRDKDICIELLSLAQDKQIFSHNFDVGKWNKPRIDTREFKYYWTEKIAYAGSTYFRSLDSFKDLDFLSDKKGNKSALTVVRGVKIWLRIWDGIVVVGGITLTYEDRTTIDHGLNVEHPEGVHEFKLKDGDYINRIDYRAGFLIDQITFHTNSGLKYGPYGGVGGSEGSFTPRKKGGFFASICGQVAMSHNIPVVRKTRFCWGYLDTKLLAT</sequence>
<organism evidence="4 5">
    <name type="scientific">Helobdella robusta</name>
    <name type="common">Californian leech</name>
    <dbReference type="NCBI Taxonomy" id="6412"/>
    <lineage>
        <taxon>Eukaryota</taxon>
        <taxon>Metazoa</taxon>
        <taxon>Spiralia</taxon>
        <taxon>Lophotrochozoa</taxon>
        <taxon>Annelida</taxon>
        <taxon>Clitellata</taxon>
        <taxon>Hirudinea</taxon>
        <taxon>Rhynchobdellida</taxon>
        <taxon>Glossiphoniidae</taxon>
        <taxon>Helobdella</taxon>
    </lineage>
</organism>
<dbReference type="OrthoDB" id="6100350at2759"/>
<reference evidence="3 5" key="2">
    <citation type="journal article" date="2013" name="Nature">
        <title>Insights into bilaterian evolution from three spiralian genomes.</title>
        <authorList>
            <person name="Simakov O."/>
            <person name="Marletaz F."/>
            <person name="Cho S.J."/>
            <person name="Edsinger-Gonzales E."/>
            <person name="Havlak P."/>
            <person name="Hellsten U."/>
            <person name="Kuo D.H."/>
            <person name="Larsson T."/>
            <person name="Lv J."/>
            <person name="Arendt D."/>
            <person name="Savage R."/>
            <person name="Osoegawa K."/>
            <person name="de Jong P."/>
            <person name="Grimwood J."/>
            <person name="Chapman J.A."/>
            <person name="Shapiro H."/>
            <person name="Aerts A."/>
            <person name="Otillar R.P."/>
            <person name="Terry A.Y."/>
            <person name="Boore J.L."/>
            <person name="Grigoriev I.V."/>
            <person name="Lindberg D.R."/>
            <person name="Seaver E.C."/>
            <person name="Weisblat D.A."/>
            <person name="Putnam N.H."/>
            <person name="Rokhsar D.S."/>
        </authorList>
    </citation>
    <scope>NUCLEOTIDE SEQUENCE</scope>
</reference>
<feature type="compositionally biased region" description="Acidic residues" evidence="1">
    <location>
        <begin position="18"/>
        <end position="38"/>
    </location>
</feature>
<reference evidence="5" key="1">
    <citation type="submission" date="2012-12" db="EMBL/GenBank/DDBJ databases">
        <authorList>
            <person name="Hellsten U."/>
            <person name="Grimwood J."/>
            <person name="Chapman J.A."/>
            <person name="Shapiro H."/>
            <person name="Aerts A."/>
            <person name="Otillar R.P."/>
            <person name="Terry A.Y."/>
            <person name="Boore J.L."/>
            <person name="Simakov O."/>
            <person name="Marletaz F."/>
            <person name="Cho S.-J."/>
            <person name="Edsinger-Gonzales E."/>
            <person name="Havlak P."/>
            <person name="Kuo D.-H."/>
            <person name="Larsson T."/>
            <person name="Lv J."/>
            <person name="Arendt D."/>
            <person name="Savage R."/>
            <person name="Osoegawa K."/>
            <person name="de Jong P."/>
            <person name="Lindberg D.R."/>
            <person name="Seaver E.C."/>
            <person name="Weisblat D.A."/>
            <person name="Putnam N.H."/>
            <person name="Grigoriev I.V."/>
            <person name="Rokhsar D.S."/>
        </authorList>
    </citation>
    <scope>NUCLEOTIDE SEQUENCE</scope>
</reference>
<reference evidence="4" key="3">
    <citation type="submission" date="2015-06" db="UniProtKB">
        <authorList>
            <consortium name="EnsemblMetazoa"/>
        </authorList>
    </citation>
    <scope>IDENTIFICATION</scope>
</reference>
<dbReference type="InParanoid" id="T1EPF4"/>
<dbReference type="RefSeq" id="XP_009009902.1">
    <property type="nucleotide sequence ID" value="XM_009011654.1"/>
</dbReference>
<dbReference type="PROSITE" id="PS50097">
    <property type="entry name" value="BTB"/>
    <property type="match status" value="1"/>
</dbReference>
<accession>T1EPF4</accession>
<feature type="region of interest" description="Disordered" evidence="1">
    <location>
        <begin position="1"/>
        <end position="48"/>
    </location>
</feature>
<dbReference type="AlphaFoldDB" id="T1EPF4"/>
<dbReference type="Gene3D" id="2.100.10.30">
    <property type="entry name" value="Jacalin-like lectin domain"/>
    <property type="match status" value="1"/>
</dbReference>
<dbReference type="KEGG" id="hro:HELRODRAFT_159813"/>
<feature type="domain" description="BTB" evidence="2">
    <location>
        <begin position="115"/>
        <end position="183"/>
    </location>
</feature>
<dbReference type="Gene3D" id="3.30.710.10">
    <property type="entry name" value="Potassium Channel Kv1.1, Chain A"/>
    <property type="match status" value="1"/>
</dbReference>
<dbReference type="Pfam" id="PF01419">
    <property type="entry name" value="Jacalin"/>
    <property type="match status" value="1"/>
</dbReference>
<evidence type="ECO:0000313" key="3">
    <source>
        <dbReference type="EMBL" id="ESO13182.1"/>
    </source>
</evidence>
<dbReference type="STRING" id="6412.T1EPF4"/>
<dbReference type="InterPro" id="IPR001229">
    <property type="entry name" value="Jacalin-like_lectin_dom"/>
</dbReference>
<dbReference type="EMBL" id="KB095811">
    <property type="protein sequence ID" value="ESO13182.1"/>
    <property type="molecule type" value="Genomic_DNA"/>
</dbReference>
<evidence type="ECO:0000256" key="1">
    <source>
        <dbReference type="SAM" id="MobiDB-lite"/>
    </source>
</evidence>
<dbReference type="Pfam" id="PF07707">
    <property type="entry name" value="BACK"/>
    <property type="match status" value="1"/>
</dbReference>
<dbReference type="SMART" id="SM00225">
    <property type="entry name" value="BTB"/>
    <property type="match status" value="1"/>
</dbReference>
<dbReference type="PANTHER" id="PTHR45632:SF17">
    <property type="entry name" value="KELCH-LIKE PROTEIN 31"/>
    <property type="match status" value="1"/>
</dbReference>
<dbReference type="SUPFAM" id="SSF51101">
    <property type="entry name" value="Mannose-binding lectins"/>
    <property type="match status" value="1"/>
</dbReference>
<dbReference type="InterPro" id="IPR036404">
    <property type="entry name" value="Jacalin-like_lectin_dom_sf"/>
</dbReference>
<dbReference type="GeneID" id="20198454"/>
<keyword evidence="5" id="KW-1185">Reference proteome</keyword>
<dbReference type="SUPFAM" id="SSF54695">
    <property type="entry name" value="POZ domain"/>
    <property type="match status" value="1"/>
</dbReference>
<dbReference type="EMBL" id="AMQM01000366">
    <property type="status" value="NOT_ANNOTATED_CDS"/>
    <property type="molecule type" value="Genomic_DNA"/>
</dbReference>
<dbReference type="Gene3D" id="1.25.40.420">
    <property type="match status" value="1"/>
</dbReference>
<evidence type="ECO:0000313" key="5">
    <source>
        <dbReference type="Proteomes" id="UP000015101"/>
    </source>
</evidence>
<protein>
    <recommendedName>
        <fullName evidence="2">BTB domain-containing protein</fullName>
    </recommendedName>
</protein>
<dbReference type="CTD" id="20198454"/>
<dbReference type="EnsemblMetazoa" id="HelroT159813">
    <property type="protein sequence ID" value="HelroP159813"/>
    <property type="gene ID" value="HelroG159813"/>
</dbReference>
<dbReference type="Proteomes" id="UP000015101">
    <property type="component" value="Unassembled WGS sequence"/>
</dbReference>
<gene>
    <name evidence="4" type="primary">20198454</name>
    <name evidence="3" type="ORF">HELRODRAFT_159813</name>
</gene>
<dbReference type="Pfam" id="PF00651">
    <property type="entry name" value="BTB"/>
    <property type="match status" value="1"/>
</dbReference>
<dbReference type="HOGENOM" id="CLU_523039_0_0_1"/>
<dbReference type="OMA" id="GHCASES"/>
<proteinExistence type="predicted"/>